<evidence type="ECO:0008006" key="6">
    <source>
        <dbReference type="Google" id="ProtNLM"/>
    </source>
</evidence>
<sequence>MRNKNTLLLTTVFSLIVTLTSNNVFAEQANTDSADTTQESSADEPRASKKVPAMRNRVYAQLARAQALADAGDKAAGFEVLDEVKEQLDNLNSYERAMLYNFYGFMYYSNDDLALAIESFNNVVAETEIPDSLVLSTLYSLAQLSMQQQDFKQALVYLKEWETLNGKPLTATQEMLFAQVYYQDKDFVNSLKHTEMAIESVEAEGKDPKENWLTLQRATYYELKQPKQVTKVMEKLVRLYDKPQYWLQLSSMYGEIGEETKQMAVMEAAYQAGYVVEESDISTLSQLYLFHGAPYKSAAVLEMAIEQGAVTADENNLNRLARSYLTAKEDEKAIKVLQRVSNISQTGEYDALLAQTYLNTEQWQAAIEASNVALNRFSNQAKQADNNTINNEKDVANMYLILGMANFNLKKFDRSLSAFNKATQFSSTQKSAEQWSKYVEREQEQYEIQLAMLN</sequence>
<keyword evidence="1" id="KW-0802">TPR repeat</keyword>
<dbReference type="RefSeq" id="WP_101343686.1">
    <property type="nucleotide sequence ID" value="NZ_PJAI02000027.1"/>
</dbReference>
<evidence type="ECO:0000256" key="1">
    <source>
        <dbReference type="PROSITE-ProRule" id="PRU00339"/>
    </source>
</evidence>
<dbReference type="SUPFAM" id="SSF81901">
    <property type="entry name" value="HCP-like"/>
    <property type="match status" value="1"/>
</dbReference>
<reference evidence="4 5" key="1">
    <citation type="submission" date="2019-08" db="EMBL/GenBank/DDBJ databases">
        <title>Microbe sample from Colwellia echini.</title>
        <authorList>
            <person name="Christiansen L."/>
            <person name="Pathiraja D."/>
            <person name="Schultz-Johansen M."/>
            <person name="Choi I.-G."/>
            <person name="Stougaard P."/>
        </authorList>
    </citation>
    <scope>NUCLEOTIDE SEQUENCE [LARGE SCALE GENOMIC DNA]</scope>
    <source>
        <strain evidence="4 5">A3</strain>
    </source>
</reference>
<keyword evidence="3" id="KW-0732">Signal</keyword>
<evidence type="ECO:0000313" key="5">
    <source>
        <dbReference type="Proteomes" id="UP000815846"/>
    </source>
</evidence>
<dbReference type="PROSITE" id="PS50005">
    <property type="entry name" value="TPR"/>
    <property type="match status" value="1"/>
</dbReference>
<feature type="chain" id="PRO_5045542627" description="Tetratricopeptide repeat protein" evidence="3">
    <location>
        <begin position="27"/>
        <end position="454"/>
    </location>
</feature>
<feature type="repeat" description="TPR" evidence="1">
    <location>
        <begin position="396"/>
        <end position="429"/>
    </location>
</feature>
<dbReference type="InterPro" id="IPR019734">
    <property type="entry name" value="TPR_rpt"/>
</dbReference>
<protein>
    <recommendedName>
        <fullName evidence="6">Tetratricopeptide repeat protein</fullName>
    </recommendedName>
</protein>
<dbReference type="SUPFAM" id="SSF48452">
    <property type="entry name" value="TPR-like"/>
    <property type="match status" value="1"/>
</dbReference>
<feature type="signal peptide" evidence="3">
    <location>
        <begin position="1"/>
        <end position="26"/>
    </location>
</feature>
<keyword evidence="5" id="KW-1185">Reference proteome</keyword>
<organism evidence="4 5">
    <name type="scientific">Colwellia echini</name>
    <dbReference type="NCBI Taxonomy" id="1982103"/>
    <lineage>
        <taxon>Bacteria</taxon>
        <taxon>Pseudomonadati</taxon>
        <taxon>Pseudomonadota</taxon>
        <taxon>Gammaproteobacteria</taxon>
        <taxon>Alteromonadales</taxon>
        <taxon>Colwelliaceae</taxon>
        <taxon>Colwellia</taxon>
    </lineage>
</organism>
<proteinExistence type="predicted"/>
<gene>
    <name evidence="4" type="ORF">CWS31_015930</name>
</gene>
<name>A0ABY3MT73_9GAMM</name>
<dbReference type="SMART" id="SM00028">
    <property type="entry name" value="TPR"/>
    <property type="match status" value="4"/>
</dbReference>
<dbReference type="EMBL" id="PJAI02000027">
    <property type="protein sequence ID" value="TYK64403.1"/>
    <property type="molecule type" value="Genomic_DNA"/>
</dbReference>
<comment type="caution">
    <text evidence="4">The sequence shown here is derived from an EMBL/GenBank/DDBJ whole genome shotgun (WGS) entry which is preliminary data.</text>
</comment>
<dbReference type="Pfam" id="PF13181">
    <property type="entry name" value="TPR_8"/>
    <property type="match status" value="1"/>
</dbReference>
<feature type="region of interest" description="Disordered" evidence="2">
    <location>
        <begin position="30"/>
        <end position="50"/>
    </location>
</feature>
<feature type="compositionally biased region" description="Polar residues" evidence="2">
    <location>
        <begin position="30"/>
        <end position="40"/>
    </location>
</feature>
<dbReference type="Proteomes" id="UP000815846">
    <property type="component" value="Unassembled WGS sequence"/>
</dbReference>
<dbReference type="Gene3D" id="1.25.40.10">
    <property type="entry name" value="Tetratricopeptide repeat domain"/>
    <property type="match status" value="2"/>
</dbReference>
<dbReference type="InterPro" id="IPR011990">
    <property type="entry name" value="TPR-like_helical_dom_sf"/>
</dbReference>
<evidence type="ECO:0000256" key="2">
    <source>
        <dbReference type="SAM" id="MobiDB-lite"/>
    </source>
</evidence>
<accession>A0ABY3MT73</accession>
<evidence type="ECO:0000256" key="3">
    <source>
        <dbReference type="SAM" id="SignalP"/>
    </source>
</evidence>
<evidence type="ECO:0000313" key="4">
    <source>
        <dbReference type="EMBL" id="TYK64403.1"/>
    </source>
</evidence>